<feature type="domain" description="AB hydrolase-1" evidence="1">
    <location>
        <begin position="3"/>
        <end position="229"/>
    </location>
</feature>
<dbReference type="PANTHER" id="PTHR37017">
    <property type="entry name" value="AB HYDROLASE-1 DOMAIN-CONTAINING PROTEIN-RELATED"/>
    <property type="match status" value="1"/>
</dbReference>
<evidence type="ECO:0000313" key="3">
    <source>
        <dbReference type="Proteomes" id="UP000502498"/>
    </source>
</evidence>
<dbReference type="SUPFAM" id="SSF53474">
    <property type="entry name" value="alpha/beta-Hydrolases"/>
    <property type="match status" value="1"/>
</dbReference>
<dbReference type="AlphaFoldDB" id="A0A7D4Q849"/>
<organism evidence="2 3">
    <name type="scientific">Microbacterium hominis</name>
    <dbReference type="NCBI Taxonomy" id="162426"/>
    <lineage>
        <taxon>Bacteria</taxon>
        <taxon>Bacillati</taxon>
        <taxon>Actinomycetota</taxon>
        <taxon>Actinomycetes</taxon>
        <taxon>Micrococcales</taxon>
        <taxon>Microbacteriaceae</taxon>
        <taxon>Microbacterium</taxon>
    </lineage>
</organism>
<dbReference type="InterPro" id="IPR000073">
    <property type="entry name" value="AB_hydrolase_1"/>
</dbReference>
<dbReference type="PANTHER" id="PTHR37017:SF11">
    <property type="entry name" value="ESTERASE_LIPASE_THIOESTERASE DOMAIN-CONTAINING PROTEIN"/>
    <property type="match status" value="1"/>
</dbReference>
<reference evidence="2 3" key="1">
    <citation type="submission" date="2020-05" db="EMBL/GenBank/DDBJ databases">
        <title>Strain PA2F3 complete genome.</title>
        <authorList>
            <person name="Kim Y.-S."/>
            <person name="Kim S.-J."/>
            <person name="Jung H.-k."/>
            <person name="Kim S.-E."/>
            <person name="Kim K.-H."/>
        </authorList>
    </citation>
    <scope>NUCLEOTIDE SEQUENCE [LARGE SCALE GENOMIC DNA]</scope>
    <source>
        <strain evidence="2 3">PA2F3</strain>
    </source>
</reference>
<dbReference type="Gene3D" id="3.40.50.1820">
    <property type="entry name" value="alpha/beta hydrolase"/>
    <property type="match status" value="1"/>
</dbReference>
<dbReference type="InterPro" id="IPR029058">
    <property type="entry name" value="AB_hydrolase_fold"/>
</dbReference>
<gene>
    <name evidence="2" type="ORF">HQM25_09535</name>
</gene>
<sequence>MDIILIPGLWLDADSWQEVATVLEEAGHRPLPLTMPGVGVPGTDCAEIGMADWVRAAVEVIDALGDPVALVGHSGGGNVAYGALDARVGRVSRIVFLDTFPPQDGGTIWEFPIVDGVIPFPGWDFFEEGETADLDAATRDRAAAAARSVPPRVPTDPLVLTDPRRRSVPATMITGTVPAAEIREYVAAAPDWAAELAALEDLQIVQLNEEGEPTGHWPQFSQPAKVADAILAALR</sequence>
<protein>
    <submittedName>
        <fullName evidence="2">Alpha/beta hydrolase</fullName>
    </submittedName>
</protein>
<evidence type="ECO:0000313" key="2">
    <source>
        <dbReference type="EMBL" id="QKJ19579.1"/>
    </source>
</evidence>
<dbReference type="Proteomes" id="UP000502498">
    <property type="component" value="Chromosome"/>
</dbReference>
<evidence type="ECO:0000259" key="1">
    <source>
        <dbReference type="Pfam" id="PF12697"/>
    </source>
</evidence>
<dbReference type="RefSeq" id="WP_172990017.1">
    <property type="nucleotide sequence ID" value="NZ_CP054038.1"/>
</dbReference>
<dbReference type="InterPro" id="IPR052897">
    <property type="entry name" value="Sec-Metab_Biosynth_Hydrolase"/>
</dbReference>
<dbReference type="EMBL" id="CP054038">
    <property type="protein sequence ID" value="QKJ19579.1"/>
    <property type="molecule type" value="Genomic_DNA"/>
</dbReference>
<name>A0A7D4Q849_9MICO</name>
<proteinExistence type="predicted"/>
<dbReference type="Pfam" id="PF12697">
    <property type="entry name" value="Abhydrolase_6"/>
    <property type="match status" value="1"/>
</dbReference>
<dbReference type="GO" id="GO:0016787">
    <property type="term" value="F:hydrolase activity"/>
    <property type="evidence" value="ECO:0007669"/>
    <property type="project" value="UniProtKB-KW"/>
</dbReference>
<keyword evidence="2" id="KW-0378">Hydrolase</keyword>
<accession>A0A7D4Q849</accession>